<feature type="region of interest" description="Disordered" evidence="1">
    <location>
        <begin position="18"/>
        <end position="69"/>
    </location>
</feature>
<sequence>MTTPQAPTTEETEALLGCTDLSAALIDPPAPSPTPDPPAPQQPQEPPTAPQPQTVQTPEPGTTFTMPELPGITFTVIRGGLNDEGKTNPANWIAITGTDDDGNMVFRAGFAGP</sequence>
<dbReference type="EMBL" id="FVGW01000012">
    <property type="protein sequence ID" value="SKM68311.1"/>
    <property type="molecule type" value="Genomic_DNA"/>
</dbReference>
<evidence type="ECO:0000256" key="1">
    <source>
        <dbReference type="SAM" id="MobiDB-lite"/>
    </source>
</evidence>
<proteinExistence type="predicted"/>
<dbReference type="AlphaFoldDB" id="A0A1U2F986"/>
<reference evidence="2 3" key="1">
    <citation type="submission" date="2016-11" db="EMBL/GenBank/DDBJ databases">
        <authorList>
            <consortium name="Pathogen Informatics"/>
        </authorList>
    </citation>
    <scope>NUCLEOTIDE SEQUENCE [LARGE SCALE GENOMIC DNA]</scope>
    <source>
        <strain evidence="2 3">911</strain>
    </source>
</reference>
<feature type="compositionally biased region" description="Low complexity" evidence="1">
    <location>
        <begin position="51"/>
        <end position="63"/>
    </location>
</feature>
<gene>
    <name evidence="2" type="ORF">SAMEA2259716_04775</name>
</gene>
<name>A0A1U2F986_9MYCO</name>
<dbReference type="Proteomes" id="UP000190074">
    <property type="component" value="Unassembled WGS sequence"/>
</dbReference>
<evidence type="ECO:0000313" key="3">
    <source>
        <dbReference type="Proteomes" id="UP000190074"/>
    </source>
</evidence>
<protein>
    <submittedName>
        <fullName evidence="2">Uncharacterized protein</fullName>
    </submittedName>
</protein>
<dbReference type="RefSeq" id="WP_074270261.1">
    <property type="nucleotide sequence ID" value="NZ_FVGW01000012.1"/>
</dbReference>
<accession>A0A1U2F986</accession>
<feature type="compositionally biased region" description="Pro residues" evidence="1">
    <location>
        <begin position="28"/>
        <end position="50"/>
    </location>
</feature>
<organism evidence="2 3">
    <name type="scientific">Mycobacteroides abscessus subsp. massiliense</name>
    <dbReference type="NCBI Taxonomy" id="1962118"/>
    <lineage>
        <taxon>Bacteria</taxon>
        <taxon>Bacillati</taxon>
        <taxon>Actinomycetota</taxon>
        <taxon>Actinomycetes</taxon>
        <taxon>Mycobacteriales</taxon>
        <taxon>Mycobacteriaceae</taxon>
        <taxon>Mycobacteroides</taxon>
        <taxon>Mycobacteroides abscessus</taxon>
    </lineage>
</organism>
<evidence type="ECO:0000313" key="2">
    <source>
        <dbReference type="EMBL" id="SKM68311.1"/>
    </source>
</evidence>